<evidence type="ECO:0000313" key="2">
    <source>
        <dbReference type="WBParaSite" id="GPUH_0000375201-mRNA-1"/>
    </source>
</evidence>
<proteinExistence type="predicted"/>
<dbReference type="WBParaSite" id="GPUH_0000375201-mRNA-1">
    <property type="protein sequence ID" value="GPUH_0000375201-mRNA-1"/>
    <property type="gene ID" value="GPUH_0000375201"/>
</dbReference>
<reference evidence="2" key="1">
    <citation type="submission" date="2016-06" db="UniProtKB">
        <authorList>
            <consortium name="WormBaseParasite"/>
        </authorList>
    </citation>
    <scope>IDENTIFICATION</scope>
</reference>
<name>A0A183D4V4_9BILA</name>
<dbReference type="AlphaFoldDB" id="A0A183D4V4"/>
<feature type="region of interest" description="Disordered" evidence="1">
    <location>
        <begin position="1"/>
        <end position="34"/>
    </location>
</feature>
<feature type="compositionally biased region" description="Polar residues" evidence="1">
    <location>
        <begin position="10"/>
        <end position="26"/>
    </location>
</feature>
<accession>A0A183D4V4</accession>
<sequence>LASAWGLGPPTTSIEPRPTGASQAQSPCEDDNGDGKCNDLLANCPAFRNELGGEPTRRLALSRRFNITPAESLRNDNETWQREHTASEIGILEDVSNVYLGGR</sequence>
<evidence type="ECO:0000256" key="1">
    <source>
        <dbReference type="SAM" id="MobiDB-lite"/>
    </source>
</evidence>
<organism evidence="2">
    <name type="scientific">Gongylonema pulchrum</name>
    <dbReference type="NCBI Taxonomy" id="637853"/>
    <lineage>
        <taxon>Eukaryota</taxon>
        <taxon>Metazoa</taxon>
        <taxon>Ecdysozoa</taxon>
        <taxon>Nematoda</taxon>
        <taxon>Chromadorea</taxon>
        <taxon>Rhabditida</taxon>
        <taxon>Spirurina</taxon>
        <taxon>Spiruromorpha</taxon>
        <taxon>Spiruroidea</taxon>
        <taxon>Gongylonematidae</taxon>
        <taxon>Gongylonema</taxon>
    </lineage>
</organism>
<protein>
    <submittedName>
        <fullName evidence="2">Fibrinogen C-terminal domain-containing protein</fullName>
    </submittedName>
</protein>